<organism evidence="2 3">
    <name type="scientific">Ornithinibacillus bavariensis</name>
    <dbReference type="NCBI Taxonomy" id="545502"/>
    <lineage>
        <taxon>Bacteria</taxon>
        <taxon>Bacillati</taxon>
        <taxon>Bacillota</taxon>
        <taxon>Bacilli</taxon>
        <taxon>Bacillales</taxon>
        <taxon>Bacillaceae</taxon>
        <taxon>Ornithinibacillus</taxon>
    </lineage>
</organism>
<gene>
    <name evidence="2" type="ORF">J43TS3_14830</name>
</gene>
<dbReference type="InterPro" id="IPR000871">
    <property type="entry name" value="Beta-lactam_class-A"/>
</dbReference>
<proteinExistence type="predicted"/>
<reference evidence="2" key="1">
    <citation type="submission" date="2021-03" db="EMBL/GenBank/DDBJ databases">
        <title>Antimicrobial resistance genes in bacteria isolated from Japanese honey, and their potential for conferring macrolide and lincosamide resistance in the American foulbrood pathogen Paenibacillus larvae.</title>
        <authorList>
            <person name="Okamoto M."/>
            <person name="Kumagai M."/>
            <person name="Kanamori H."/>
            <person name="Takamatsu D."/>
        </authorList>
    </citation>
    <scope>NUCLEOTIDE SEQUENCE</scope>
    <source>
        <strain evidence="2">J43TS3</strain>
    </source>
</reference>
<evidence type="ECO:0000313" key="2">
    <source>
        <dbReference type="EMBL" id="GIO26872.1"/>
    </source>
</evidence>
<dbReference type="Proteomes" id="UP000676917">
    <property type="component" value="Unassembled WGS sequence"/>
</dbReference>
<comment type="caution">
    <text evidence="2">The sequence shown here is derived from an EMBL/GenBank/DDBJ whole genome shotgun (WGS) entry which is preliminary data.</text>
</comment>
<dbReference type="EMBL" id="BORP01000002">
    <property type="protein sequence ID" value="GIO26872.1"/>
    <property type="molecule type" value="Genomic_DNA"/>
</dbReference>
<dbReference type="AlphaFoldDB" id="A0A919X9I4"/>
<dbReference type="GO" id="GO:0030655">
    <property type="term" value="P:beta-lactam antibiotic catabolic process"/>
    <property type="evidence" value="ECO:0007669"/>
    <property type="project" value="InterPro"/>
</dbReference>
<sequence length="267" mass="29730">MKSLTETIQKVVDDAGGLWGISLLDLDTNDSWELNEHELFYAASVIKVPIMIAAFAASHNGEMELSKKVVLKREDIVGGSGVLQYMTPGTSVAIYDLITLMIIQSDNTATNLLVDLIGTEKIQQEMENIGLEKSCYYHKMMIGSVDRKEFNQITAAEMTMMLKKLVTGKIVSIHACEQMIDIMKKQQIRHTLPSKIELIDGPIIGTLKEFEIAHKTGNVLGIRHDIGIFYVGQRKMIASILSKGVGEIDSLEAFGHIGLEIYRFLKQ</sequence>
<protein>
    <recommendedName>
        <fullName evidence="1">Beta-lactamase class A catalytic domain-containing protein</fullName>
    </recommendedName>
</protein>
<dbReference type="InterPro" id="IPR045155">
    <property type="entry name" value="Beta-lactam_cat"/>
</dbReference>
<dbReference type="RefSeq" id="WP_212920373.1">
    <property type="nucleotide sequence ID" value="NZ_BORP01000002.1"/>
</dbReference>
<keyword evidence="3" id="KW-1185">Reference proteome</keyword>
<dbReference type="PANTHER" id="PTHR35333">
    <property type="entry name" value="BETA-LACTAMASE"/>
    <property type="match status" value="1"/>
</dbReference>
<evidence type="ECO:0000313" key="3">
    <source>
        <dbReference type="Proteomes" id="UP000676917"/>
    </source>
</evidence>
<accession>A0A919X9I4</accession>
<dbReference type="GO" id="GO:0046677">
    <property type="term" value="P:response to antibiotic"/>
    <property type="evidence" value="ECO:0007669"/>
    <property type="project" value="InterPro"/>
</dbReference>
<feature type="domain" description="Beta-lactamase class A catalytic" evidence="1">
    <location>
        <begin position="20"/>
        <end position="241"/>
    </location>
</feature>
<evidence type="ECO:0000259" key="1">
    <source>
        <dbReference type="Pfam" id="PF13354"/>
    </source>
</evidence>
<dbReference type="SUPFAM" id="SSF56601">
    <property type="entry name" value="beta-lactamase/transpeptidase-like"/>
    <property type="match status" value="1"/>
</dbReference>
<name>A0A919X9I4_9BACI</name>
<dbReference type="PANTHER" id="PTHR35333:SF4">
    <property type="entry name" value="SLR0121 PROTEIN"/>
    <property type="match status" value="1"/>
</dbReference>
<dbReference type="Gene3D" id="3.40.710.10">
    <property type="entry name" value="DD-peptidase/beta-lactamase superfamily"/>
    <property type="match status" value="1"/>
</dbReference>
<dbReference type="Pfam" id="PF13354">
    <property type="entry name" value="Beta-lactamase2"/>
    <property type="match status" value="1"/>
</dbReference>
<dbReference type="GO" id="GO:0008800">
    <property type="term" value="F:beta-lactamase activity"/>
    <property type="evidence" value="ECO:0007669"/>
    <property type="project" value="InterPro"/>
</dbReference>
<dbReference type="InterPro" id="IPR012338">
    <property type="entry name" value="Beta-lactam/transpept-like"/>
</dbReference>